<dbReference type="Pfam" id="PF03140">
    <property type="entry name" value="DUF247"/>
    <property type="match status" value="1"/>
</dbReference>
<dbReference type="Proteomes" id="UP000032142">
    <property type="component" value="Unassembled WGS sequence"/>
</dbReference>
<dbReference type="PANTHER" id="PTHR31170:SF25">
    <property type="entry name" value="BNAA09G04570D PROTEIN"/>
    <property type="match status" value="1"/>
</dbReference>
<reference evidence="2" key="1">
    <citation type="submission" date="2014-09" db="EMBL/GenBank/DDBJ databases">
        <authorList>
            <person name="Mudge J."/>
            <person name="Ramaraj T."/>
            <person name="Lindquist I.E."/>
            <person name="Bharti A.K."/>
            <person name="Sundararajan A."/>
            <person name="Cameron C.T."/>
            <person name="Woodward J.E."/>
            <person name="May G.D."/>
            <person name="Brubaker C."/>
            <person name="Broadhvest J."/>
            <person name="Wilkins T.A."/>
        </authorList>
    </citation>
    <scope>NUCLEOTIDE SEQUENCE</scope>
    <source>
        <strain evidence="2">cv. AKA8401</strain>
    </source>
</reference>
<evidence type="ECO:0000313" key="1">
    <source>
        <dbReference type="EMBL" id="KHG28877.1"/>
    </source>
</evidence>
<sequence>MALPVEQAKVKEDPVAISVNEMLKSSSLASPKPCISKVPNYLRQVNEKAYEPQLISIGPYHRGKLHLKAMEERKIGFLQQVVEETMVMNASKYVMKMRELETQARKCYEQPLCLDSDEFVKMLLLDGCFIVQLIRLCLKKDLVNYYTNGYFLALIQDILLVENQLPFFVIWELFSVIETGVDQGMFIEAVFDMFFHRVPGKGRPKHDLISITSEIKHLLDFTYHHCCHPSSSEMEALNETRNFDMNFIRCALELQESGIKFETIEGNSMFDIRFENKTLLIPKLNIDDYTESFLRNLIAFEQLFVADRDVKHASDYMVLMDSLIDSPKDVEILCQHGIINNMLGDDKAVAAMINSLGIYVCHSHNFYYSGVFEDVNKHCSKRWNIWMANLKHNYFNSPWSLISLMAAILLLLLTVLQTVLSVLSYYQ</sequence>
<organism evidence="1 2">
    <name type="scientific">Gossypium arboreum</name>
    <name type="common">Tree cotton</name>
    <name type="synonym">Gossypium nanking</name>
    <dbReference type="NCBI Taxonomy" id="29729"/>
    <lineage>
        <taxon>Eukaryota</taxon>
        <taxon>Viridiplantae</taxon>
        <taxon>Streptophyta</taxon>
        <taxon>Embryophyta</taxon>
        <taxon>Tracheophyta</taxon>
        <taxon>Spermatophyta</taxon>
        <taxon>Magnoliopsida</taxon>
        <taxon>eudicotyledons</taxon>
        <taxon>Gunneridae</taxon>
        <taxon>Pentapetalae</taxon>
        <taxon>rosids</taxon>
        <taxon>malvids</taxon>
        <taxon>Malvales</taxon>
        <taxon>Malvaceae</taxon>
        <taxon>Malvoideae</taxon>
        <taxon>Gossypium</taxon>
    </lineage>
</organism>
<dbReference type="InterPro" id="IPR004158">
    <property type="entry name" value="DUF247_pln"/>
</dbReference>
<gene>
    <name evidence="1" type="ORF">F383_02198</name>
</gene>
<accession>A0A0B0PVP2</accession>
<dbReference type="EMBL" id="KN446814">
    <property type="protein sequence ID" value="KHG28877.1"/>
    <property type="molecule type" value="Genomic_DNA"/>
</dbReference>
<evidence type="ECO:0000313" key="2">
    <source>
        <dbReference type="Proteomes" id="UP000032142"/>
    </source>
</evidence>
<dbReference type="PANTHER" id="PTHR31170">
    <property type="entry name" value="BNAC04G53230D PROTEIN"/>
    <property type="match status" value="1"/>
</dbReference>
<keyword evidence="2" id="KW-1185">Reference proteome</keyword>
<proteinExistence type="predicted"/>
<protein>
    <submittedName>
        <fullName evidence="1">Uncharacterized protein</fullName>
    </submittedName>
</protein>
<dbReference type="AlphaFoldDB" id="A0A0B0PVP2"/>
<dbReference type="OrthoDB" id="672127at2759"/>
<dbReference type="KEGG" id="gab:108456082"/>
<dbReference type="OMA" id="NIWMANL"/>
<name>A0A0B0PVP2_GOSAR</name>